<accession>A0ACC2T157</accession>
<gene>
    <name evidence="1" type="primary">rps27_4</name>
    <name evidence="1" type="ORF">DSO57_1030422</name>
</gene>
<keyword evidence="1" id="KW-0687">Ribonucleoprotein</keyword>
<organism evidence="1 2">
    <name type="scientific">Entomophthora muscae</name>
    <dbReference type="NCBI Taxonomy" id="34485"/>
    <lineage>
        <taxon>Eukaryota</taxon>
        <taxon>Fungi</taxon>
        <taxon>Fungi incertae sedis</taxon>
        <taxon>Zoopagomycota</taxon>
        <taxon>Entomophthoromycotina</taxon>
        <taxon>Entomophthoromycetes</taxon>
        <taxon>Entomophthorales</taxon>
        <taxon>Entomophthoraceae</taxon>
        <taxon>Entomophthora</taxon>
    </lineage>
</organism>
<name>A0ACC2T157_9FUNG</name>
<evidence type="ECO:0000313" key="2">
    <source>
        <dbReference type="Proteomes" id="UP001165960"/>
    </source>
</evidence>
<proteinExistence type="predicted"/>
<sequence>MMLLLLFVQACLGLSPIVIKGSKMFDSESGDQFYMKGVAYQPRESGLHDPLNSTDCKRDAKLLKELGANTIRVYETYPWLDHTTCMQELEEKGIYVVFDLAIPEISINREQPHYDTDIFVHFKQKVDAFSGFSNTLAFLAGNEVTNDAKTTPASAHIKAALRDIKKYVSTKSRVIPVGYADNDDPDIRQNIQDYFNCGDDSDRADFYGINIYSWCGKSSFKESAFDQRTNELKDYDRPVILSEYGCNKGKRLFDEIKSLYGKDMQDVFSGGLVYEYSQETNDYGLVEIKGSKATPLEDYGTVKTQFAGVDPKGVSMSSYTSRNKKRQCPKVEEGKWLASSKLPLTPSEAACDCILQTLPCRVNEQGEHKDNGQAVGALVGQACGDGNCELIESDTALGNYGPFSFCNTTVRNSIVFSQAVEKGAKCSFDGFASPVKPESSTKSTECADLPANMKSAPLASKPKGFTNAPKRSKYADSDDSDEVGGKNSTTSKSKKSQASPLIPSFVTLLSVAISFLF</sequence>
<evidence type="ECO:0000313" key="1">
    <source>
        <dbReference type="EMBL" id="KAJ9068265.1"/>
    </source>
</evidence>
<dbReference type="Proteomes" id="UP001165960">
    <property type="component" value="Unassembled WGS sequence"/>
</dbReference>
<keyword evidence="2" id="KW-1185">Reference proteome</keyword>
<dbReference type="EMBL" id="QTSX02003759">
    <property type="protein sequence ID" value="KAJ9068265.1"/>
    <property type="molecule type" value="Genomic_DNA"/>
</dbReference>
<keyword evidence="1" id="KW-0689">Ribosomal protein</keyword>
<comment type="caution">
    <text evidence="1">The sequence shown here is derived from an EMBL/GenBank/DDBJ whole genome shotgun (WGS) entry which is preliminary data.</text>
</comment>
<reference evidence="1" key="1">
    <citation type="submission" date="2022-04" db="EMBL/GenBank/DDBJ databases">
        <title>Genome of the entomopathogenic fungus Entomophthora muscae.</title>
        <authorList>
            <person name="Elya C."/>
            <person name="Lovett B.R."/>
            <person name="Lee E."/>
            <person name="Macias A.M."/>
            <person name="Hajek A.E."/>
            <person name="De Bivort B.L."/>
            <person name="Kasson M.T."/>
            <person name="De Fine Licht H.H."/>
            <person name="Stajich J.E."/>
        </authorList>
    </citation>
    <scope>NUCLEOTIDE SEQUENCE</scope>
    <source>
        <strain evidence="1">Berkeley</strain>
    </source>
</reference>
<protein>
    <submittedName>
        <fullName evidence="1">40S ribosomal protein S27</fullName>
    </submittedName>
</protein>